<protein>
    <recommendedName>
        <fullName evidence="3">PsbP C-terminal domain-containing protein</fullName>
    </recommendedName>
</protein>
<dbReference type="Proteomes" id="UP000825381">
    <property type="component" value="Chromosome"/>
</dbReference>
<gene>
    <name evidence="1" type="ORF">K1I41_08910</name>
</gene>
<accession>A0ABX8V4A4</accession>
<dbReference type="RefSeq" id="WP_220640009.1">
    <property type="nucleotide sequence ID" value="NZ_CP080429.1"/>
</dbReference>
<proteinExistence type="predicted"/>
<sequence>MMKKIIIALVLLGTITTFGQRRFENKTFGFSMEEPMGWIWGNNDDLARNLEQLDIDEEKLLKIIKEHEGSVLILSLYKYDPLTYRGLVPAIQINVRERNNEDFNTFKSDIIKSARSFNGLYDDFEFIEEPKNVKISHIKSIFFATKFTMRTDNGLTHRVRSRIYVIPWKHYYFQINMTDDLMGEDCSREFLKLIKTIKIKRK</sequence>
<keyword evidence="2" id="KW-1185">Reference proteome</keyword>
<organism evidence="1 2">
    <name type="scientific">Flavobacterium litorale</name>
    <dbReference type="NCBI Taxonomy" id="2856519"/>
    <lineage>
        <taxon>Bacteria</taxon>
        <taxon>Pseudomonadati</taxon>
        <taxon>Bacteroidota</taxon>
        <taxon>Flavobacteriia</taxon>
        <taxon>Flavobacteriales</taxon>
        <taxon>Flavobacteriaceae</taxon>
        <taxon>Flavobacterium</taxon>
    </lineage>
</organism>
<reference evidence="1 2" key="1">
    <citation type="submission" date="2021-07" db="EMBL/GenBank/DDBJ databases">
        <title>Flavobacterium WSW3-B6 sp.nov, isolated from seaweed.</title>
        <authorList>
            <person name="Muhammad N."/>
            <person name="Ho H."/>
            <person name="Lee Y.-J."/>
            <person name="Nguyen T."/>
            <person name="Ho J."/>
            <person name="Kim S.-G."/>
        </authorList>
    </citation>
    <scope>NUCLEOTIDE SEQUENCE [LARGE SCALE GENOMIC DNA]</scope>
    <source>
        <strain evidence="1 2">WSW3-B6</strain>
    </source>
</reference>
<evidence type="ECO:0000313" key="2">
    <source>
        <dbReference type="Proteomes" id="UP000825381"/>
    </source>
</evidence>
<evidence type="ECO:0000313" key="1">
    <source>
        <dbReference type="EMBL" id="QYJ67664.1"/>
    </source>
</evidence>
<name>A0ABX8V4A4_9FLAO</name>
<evidence type="ECO:0008006" key="3">
    <source>
        <dbReference type="Google" id="ProtNLM"/>
    </source>
</evidence>
<dbReference type="EMBL" id="CP080429">
    <property type="protein sequence ID" value="QYJ67664.1"/>
    <property type="molecule type" value="Genomic_DNA"/>
</dbReference>